<dbReference type="Proteomes" id="UP000243579">
    <property type="component" value="Unassembled WGS sequence"/>
</dbReference>
<feature type="region of interest" description="Disordered" evidence="1">
    <location>
        <begin position="1"/>
        <end position="38"/>
    </location>
</feature>
<evidence type="ECO:0000313" key="4">
    <source>
        <dbReference type="Proteomes" id="UP000243579"/>
    </source>
</evidence>
<accession>A0A1V9ZNX1</accession>
<sequence length="332" mass="36278">MEQEAVEPTPPPKPKDEVSPSKRLRPPRPPRSADEPGADLVTFDVGGSVFRCKLRLLEKVPNARLHRLAVCGCSTTAANSIFLDRNPALFAIILDWYRTGEVQLPDHVSRRAVETEASYFDVGAEMFPMEAPRHKVVCFAKALTHVLSPSQAPLVYVLRAHEQLVLETAAGSGRLFLRVTDLGGVTTVPQAVLYDSDSYFFLGGGAAKLHGTPFPGSLIYSFWVEARGTTTAITITLQLRSVFSPSEQLQLSAADEAVLHDTIEVIEREPHCVTTTTLHAVVAASKTAVQNTSPLRTPGASLPEITKERAQILEEAQLFQAKVREHAPNNKQ</sequence>
<dbReference type="SUPFAM" id="SSF54695">
    <property type="entry name" value="POZ domain"/>
    <property type="match status" value="1"/>
</dbReference>
<dbReference type="PANTHER" id="PTHR14499">
    <property type="entry name" value="POTASSIUM CHANNEL TETRAMERIZATION DOMAIN-CONTAINING"/>
    <property type="match status" value="1"/>
</dbReference>
<keyword evidence="4" id="KW-1185">Reference proteome</keyword>
<proteinExistence type="predicted"/>
<dbReference type="GO" id="GO:0051260">
    <property type="term" value="P:protein homooligomerization"/>
    <property type="evidence" value="ECO:0007669"/>
    <property type="project" value="InterPro"/>
</dbReference>
<comment type="caution">
    <text evidence="3">The sequence shown here is derived from an EMBL/GenBank/DDBJ whole genome shotgun (WGS) entry which is preliminary data.</text>
</comment>
<organism evidence="3 4">
    <name type="scientific">Achlya hypogyna</name>
    <name type="common">Oomycete</name>
    <name type="synonym">Protoachlya hypogyna</name>
    <dbReference type="NCBI Taxonomy" id="1202772"/>
    <lineage>
        <taxon>Eukaryota</taxon>
        <taxon>Sar</taxon>
        <taxon>Stramenopiles</taxon>
        <taxon>Oomycota</taxon>
        <taxon>Saprolegniomycetes</taxon>
        <taxon>Saprolegniales</taxon>
        <taxon>Achlyaceae</taxon>
        <taxon>Achlya</taxon>
    </lineage>
</organism>
<dbReference type="Pfam" id="PF02214">
    <property type="entry name" value="BTB_2"/>
    <property type="match status" value="1"/>
</dbReference>
<dbReference type="OrthoDB" id="10025005at2759"/>
<dbReference type="CDD" id="cd18316">
    <property type="entry name" value="BTB_POZ_KCTD-like"/>
    <property type="match status" value="1"/>
</dbReference>
<dbReference type="Gene3D" id="3.30.710.10">
    <property type="entry name" value="Potassium Channel Kv1.1, Chain A"/>
    <property type="match status" value="1"/>
</dbReference>
<reference evidence="3 4" key="1">
    <citation type="journal article" date="2014" name="Genome Biol. Evol.">
        <title>The secreted proteins of Achlya hypogyna and Thraustotheca clavata identify the ancestral oomycete secretome and reveal gene acquisitions by horizontal gene transfer.</title>
        <authorList>
            <person name="Misner I."/>
            <person name="Blouin N."/>
            <person name="Leonard G."/>
            <person name="Richards T.A."/>
            <person name="Lane C.E."/>
        </authorList>
    </citation>
    <scope>NUCLEOTIDE SEQUENCE [LARGE SCALE GENOMIC DNA]</scope>
    <source>
        <strain evidence="3 4">ATCC 48635</strain>
    </source>
</reference>
<evidence type="ECO:0000313" key="3">
    <source>
        <dbReference type="EMBL" id="OQR99692.1"/>
    </source>
</evidence>
<gene>
    <name evidence="3" type="ORF">ACHHYP_04937</name>
</gene>
<dbReference type="InterPro" id="IPR011333">
    <property type="entry name" value="SKP1/BTB/POZ_sf"/>
</dbReference>
<feature type="domain" description="Potassium channel tetramerisation-type BTB" evidence="2">
    <location>
        <begin position="41"/>
        <end position="125"/>
    </location>
</feature>
<evidence type="ECO:0000259" key="2">
    <source>
        <dbReference type="Pfam" id="PF02214"/>
    </source>
</evidence>
<dbReference type="InterPro" id="IPR003131">
    <property type="entry name" value="T1-type_BTB"/>
</dbReference>
<dbReference type="EMBL" id="JNBR01000045">
    <property type="protein sequence ID" value="OQR99692.1"/>
    <property type="molecule type" value="Genomic_DNA"/>
</dbReference>
<dbReference type="PANTHER" id="PTHR14499:SF136">
    <property type="entry name" value="GH08630P"/>
    <property type="match status" value="1"/>
</dbReference>
<name>A0A1V9ZNX1_ACHHY</name>
<dbReference type="AlphaFoldDB" id="A0A1V9ZNX1"/>
<protein>
    <recommendedName>
        <fullName evidence="2">Potassium channel tetramerisation-type BTB domain-containing protein</fullName>
    </recommendedName>
</protein>
<evidence type="ECO:0000256" key="1">
    <source>
        <dbReference type="SAM" id="MobiDB-lite"/>
    </source>
</evidence>